<evidence type="ECO:0000313" key="4">
    <source>
        <dbReference type="WBParaSite" id="Hba_02118"/>
    </source>
</evidence>
<feature type="transmembrane region" description="Helical" evidence="1">
    <location>
        <begin position="40"/>
        <end position="58"/>
    </location>
</feature>
<feature type="transmembrane region" description="Helical" evidence="1">
    <location>
        <begin position="144"/>
        <end position="166"/>
    </location>
</feature>
<feature type="transmembrane region" description="Helical" evidence="1">
    <location>
        <begin position="70"/>
        <end position="93"/>
    </location>
</feature>
<dbReference type="AlphaFoldDB" id="A0A1I7WBN4"/>
<dbReference type="Proteomes" id="UP000095283">
    <property type="component" value="Unplaced"/>
</dbReference>
<accession>A0A1I7WBN4</accession>
<keyword evidence="1" id="KW-1133">Transmembrane helix</keyword>
<feature type="signal peptide" evidence="2">
    <location>
        <begin position="1"/>
        <end position="21"/>
    </location>
</feature>
<name>A0A1I7WBN4_HETBA</name>
<keyword evidence="2" id="KW-0732">Signal</keyword>
<organism evidence="3 4">
    <name type="scientific">Heterorhabditis bacteriophora</name>
    <name type="common">Entomopathogenic nematode worm</name>
    <dbReference type="NCBI Taxonomy" id="37862"/>
    <lineage>
        <taxon>Eukaryota</taxon>
        <taxon>Metazoa</taxon>
        <taxon>Ecdysozoa</taxon>
        <taxon>Nematoda</taxon>
        <taxon>Chromadorea</taxon>
        <taxon>Rhabditida</taxon>
        <taxon>Rhabditina</taxon>
        <taxon>Rhabditomorpha</taxon>
        <taxon>Strongyloidea</taxon>
        <taxon>Heterorhabditidae</taxon>
        <taxon>Heterorhabditis</taxon>
    </lineage>
</organism>
<keyword evidence="1" id="KW-0812">Transmembrane</keyword>
<dbReference type="WBParaSite" id="Hba_02118">
    <property type="protein sequence ID" value="Hba_02118"/>
    <property type="gene ID" value="Hba_02118"/>
</dbReference>
<protein>
    <submittedName>
        <fullName evidence="4">7TM_GPCR_Srx domain-containing protein</fullName>
    </submittedName>
</protein>
<sequence>MLVHRAALGLLALGVLSVLNAFVATYQGAEKTYALDDYINTHWITTVIVFAGIGRLQAKERNLPGEVFSLTVNLISISVCGCAIGADAWNIFFILSTKVDSNPTLIYHLLIYNTFDIILCIGSISLGIYIVVSHLRSKQNVIRQAYSIYLFGLGIALTFISTSRLICYFAEMIVISHQDKFHHLFSNYTVDEPTWLIINIVVG</sequence>
<feature type="chain" id="PRO_5009310628" evidence="2">
    <location>
        <begin position="22"/>
        <end position="203"/>
    </location>
</feature>
<evidence type="ECO:0000313" key="3">
    <source>
        <dbReference type="Proteomes" id="UP000095283"/>
    </source>
</evidence>
<feature type="transmembrane region" description="Helical" evidence="1">
    <location>
        <begin position="105"/>
        <end position="132"/>
    </location>
</feature>
<reference evidence="4" key="1">
    <citation type="submission" date="2016-11" db="UniProtKB">
        <authorList>
            <consortium name="WormBaseParasite"/>
        </authorList>
    </citation>
    <scope>IDENTIFICATION</scope>
</reference>
<keyword evidence="1" id="KW-0472">Membrane</keyword>
<evidence type="ECO:0000256" key="2">
    <source>
        <dbReference type="SAM" id="SignalP"/>
    </source>
</evidence>
<evidence type="ECO:0000256" key="1">
    <source>
        <dbReference type="SAM" id="Phobius"/>
    </source>
</evidence>
<proteinExistence type="predicted"/>
<keyword evidence="3" id="KW-1185">Reference proteome</keyword>